<evidence type="ECO:0000313" key="2">
    <source>
        <dbReference type="EMBL" id="MDT0642495.1"/>
    </source>
</evidence>
<evidence type="ECO:0000313" key="3">
    <source>
        <dbReference type="Proteomes" id="UP001262889"/>
    </source>
</evidence>
<dbReference type="InterPro" id="IPR001173">
    <property type="entry name" value="Glyco_trans_2-like"/>
</dbReference>
<evidence type="ECO:0000259" key="1">
    <source>
        <dbReference type="Pfam" id="PF00535"/>
    </source>
</evidence>
<protein>
    <submittedName>
        <fullName evidence="2">Glycosyltransferase family 2 protein</fullName>
        <ecNumber evidence="2">2.4.-.-</ecNumber>
    </submittedName>
</protein>
<dbReference type="CDD" id="cd06433">
    <property type="entry name" value="GT_2_WfgS_like"/>
    <property type="match status" value="1"/>
</dbReference>
<dbReference type="PANTHER" id="PTHR22916">
    <property type="entry name" value="GLYCOSYLTRANSFERASE"/>
    <property type="match status" value="1"/>
</dbReference>
<organism evidence="2 3">
    <name type="scientific">Autumnicola tepida</name>
    <dbReference type="NCBI Taxonomy" id="3075595"/>
    <lineage>
        <taxon>Bacteria</taxon>
        <taxon>Pseudomonadati</taxon>
        <taxon>Bacteroidota</taxon>
        <taxon>Flavobacteriia</taxon>
        <taxon>Flavobacteriales</taxon>
        <taxon>Flavobacteriaceae</taxon>
        <taxon>Autumnicola</taxon>
    </lineage>
</organism>
<gene>
    <name evidence="2" type="ORF">RM553_06580</name>
</gene>
<keyword evidence="2" id="KW-0808">Transferase</keyword>
<keyword evidence="2" id="KW-0328">Glycosyltransferase</keyword>
<sequence>MKVSLITVVYNNVDCIKDCIQSVLSQTYADIEYIVIDGGSTDGTQSIIDPFLKDIAYYVSEKDNGLYDALNKGIKKSTGDIIGILNSDDFLYKTDTIEKIVDNFRSSGADLLYGKGIFVDQKNIFDVKRIYPSDPFRKNYLFFGWIPLHPTIYVRREIYEKYGLYDQHYNIASDYEISLRWFKNDKIKKYYLDQWIVKMRLGGKSTTMRLQKQKSLEDMEIIKKHNLMGLFTLFFKVGRKIPHYLIPQIRGFKTYN</sequence>
<comment type="caution">
    <text evidence="2">The sequence shown here is derived from an EMBL/GenBank/DDBJ whole genome shotgun (WGS) entry which is preliminary data.</text>
</comment>
<keyword evidence="3" id="KW-1185">Reference proteome</keyword>
<dbReference type="Proteomes" id="UP001262889">
    <property type="component" value="Unassembled WGS sequence"/>
</dbReference>
<proteinExistence type="predicted"/>
<dbReference type="Gene3D" id="3.90.550.10">
    <property type="entry name" value="Spore Coat Polysaccharide Biosynthesis Protein SpsA, Chain A"/>
    <property type="match status" value="1"/>
</dbReference>
<reference evidence="2 3" key="1">
    <citation type="submission" date="2023-09" db="EMBL/GenBank/DDBJ databases">
        <authorList>
            <person name="Rey-Velasco X."/>
        </authorList>
    </citation>
    <scope>NUCLEOTIDE SEQUENCE [LARGE SCALE GENOMIC DNA]</scope>
    <source>
        <strain evidence="2 3">F363</strain>
    </source>
</reference>
<accession>A0ABU3C824</accession>
<dbReference type="EC" id="2.4.-.-" evidence="2"/>
<dbReference type="RefSeq" id="WP_311534161.1">
    <property type="nucleotide sequence ID" value="NZ_JAVRHQ010000005.1"/>
</dbReference>
<dbReference type="InterPro" id="IPR029044">
    <property type="entry name" value="Nucleotide-diphossugar_trans"/>
</dbReference>
<dbReference type="Pfam" id="PF00535">
    <property type="entry name" value="Glycos_transf_2"/>
    <property type="match status" value="1"/>
</dbReference>
<name>A0ABU3C824_9FLAO</name>
<dbReference type="GO" id="GO:0016757">
    <property type="term" value="F:glycosyltransferase activity"/>
    <property type="evidence" value="ECO:0007669"/>
    <property type="project" value="UniProtKB-KW"/>
</dbReference>
<dbReference type="PANTHER" id="PTHR22916:SF3">
    <property type="entry name" value="UDP-GLCNAC:BETAGAL BETA-1,3-N-ACETYLGLUCOSAMINYLTRANSFERASE-LIKE PROTEIN 1"/>
    <property type="match status" value="1"/>
</dbReference>
<feature type="domain" description="Glycosyltransferase 2-like" evidence="1">
    <location>
        <begin position="4"/>
        <end position="159"/>
    </location>
</feature>
<dbReference type="EMBL" id="JAVRHQ010000005">
    <property type="protein sequence ID" value="MDT0642495.1"/>
    <property type="molecule type" value="Genomic_DNA"/>
</dbReference>
<dbReference type="SUPFAM" id="SSF53448">
    <property type="entry name" value="Nucleotide-diphospho-sugar transferases"/>
    <property type="match status" value="1"/>
</dbReference>